<evidence type="ECO:0000313" key="2">
    <source>
        <dbReference type="EMBL" id="RDI67625.1"/>
    </source>
</evidence>
<dbReference type="InterPro" id="IPR010982">
    <property type="entry name" value="Lambda_DNA-bd_dom_sf"/>
</dbReference>
<gene>
    <name evidence="2" type="ORF">DFR76_10222</name>
</gene>
<dbReference type="InterPro" id="IPR001387">
    <property type="entry name" value="Cro/C1-type_HTH"/>
</dbReference>
<keyword evidence="3" id="KW-1185">Reference proteome</keyword>
<dbReference type="RefSeq" id="WP_068008303.1">
    <property type="nucleotide sequence ID" value="NZ_QQBC01000002.1"/>
</dbReference>
<sequence length="289" mass="31782">MTDCGELGRYLRARREQVRPAEVGLPTAGARPTPGLHREEVATLAGVSVDYYVRLEQGGETDPSAAVLSRIAEALRMTEAQTTHLKAVAARVSGHRPARHTVDRAVRPTALLLLETMRPSPAFIVSHINDLLAANPAGLAVFPGITDLPPLRRNLIRYHFLHPAARTLWPDRDDLLTHHIARLRARAVAAPDDPELASLVGELCVKSPEFARRWHRDDEVRPRDRAGTKLYHHPTVGRIHLDVENLPLAENNGQRMVVYLARPGTPDHDALVLLDLSAQPVAAHPAESG</sequence>
<accession>A0A370IA82</accession>
<proteinExistence type="predicted"/>
<dbReference type="InterPro" id="IPR041413">
    <property type="entry name" value="MLTR_LBD"/>
</dbReference>
<dbReference type="SUPFAM" id="SSF47413">
    <property type="entry name" value="lambda repressor-like DNA-binding domains"/>
    <property type="match status" value="1"/>
</dbReference>
<dbReference type="Gene3D" id="1.10.260.40">
    <property type="entry name" value="lambda repressor-like DNA-binding domains"/>
    <property type="match status" value="1"/>
</dbReference>
<comment type="caution">
    <text evidence="2">The sequence shown here is derived from an EMBL/GenBank/DDBJ whole genome shotgun (WGS) entry which is preliminary data.</text>
</comment>
<dbReference type="Gene3D" id="3.30.450.180">
    <property type="match status" value="1"/>
</dbReference>
<dbReference type="STRING" id="1210086.GCA_001613105_07517"/>
<dbReference type="GO" id="GO:0003677">
    <property type="term" value="F:DNA binding"/>
    <property type="evidence" value="ECO:0007669"/>
    <property type="project" value="InterPro"/>
</dbReference>
<dbReference type="Pfam" id="PF17765">
    <property type="entry name" value="MLTR_LBD"/>
    <property type="match status" value="1"/>
</dbReference>
<dbReference type="Proteomes" id="UP000254869">
    <property type="component" value="Unassembled WGS sequence"/>
</dbReference>
<evidence type="ECO:0000259" key="1">
    <source>
        <dbReference type="PROSITE" id="PS50943"/>
    </source>
</evidence>
<dbReference type="PROSITE" id="PS50943">
    <property type="entry name" value="HTH_CROC1"/>
    <property type="match status" value="1"/>
</dbReference>
<organism evidence="2 3">
    <name type="scientific">Nocardia pseudobrasiliensis</name>
    <dbReference type="NCBI Taxonomy" id="45979"/>
    <lineage>
        <taxon>Bacteria</taxon>
        <taxon>Bacillati</taxon>
        <taxon>Actinomycetota</taxon>
        <taxon>Actinomycetes</taxon>
        <taxon>Mycobacteriales</taxon>
        <taxon>Nocardiaceae</taxon>
        <taxon>Nocardia</taxon>
    </lineage>
</organism>
<dbReference type="SMART" id="SM00530">
    <property type="entry name" value="HTH_XRE"/>
    <property type="match status" value="1"/>
</dbReference>
<dbReference type="Pfam" id="PF13560">
    <property type="entry name" value="HTH_31"/>
    <property type="match status" value="1"/>
</dbReference>
<evidence type="ECO:0000313" key="3">
    <source>
        <dbReference type="Proteomes" id="UP000254869"/>
    </source>
</evidence>
<name>A0A370IA82_9NOCA</name>
<reference evidence="2 3" key="1">
    <citation type="submission" date="2018-07" db="EMBL/GenBank/DDBJ databases">
        <title>Genomic Encyclopedia of Type Strains, Phase IV (KMG-IV): sequencing the most valuable type-strain genomes for metagenomic binning, comparative biology and taxonomic classification.</title>
        <authorList>
            <person name="Goeker M."/>
        </authorList>
    </citation>
    <scope>NUCLEOTIDE SEQUENCE [LARGE SCALE GENOMIC DNA]</scope>
    <source>
        <strain evidence="2 3">DSM 44290</strain>
    </source>
</reference>
<dbReference type="PANTHER" id="PTHR35010">
    <property type="entry name" value="BLL4672 PROTEIN-RELATED"/>
    <property type="match status" value="1"/>
</dbReference>
<protein>
    <submittedName>
        <fullName evidence="2">Helix-turn-helix protein</fullName>
    </submittedName>
</protein>
<feature type="domain" description="HTH cro/C1-type" evidence="1">
    <location>
        <begin position="39"/>
        <end position="82"/>
    </location>
</feature>
<dbReference type="AlphaFoldDB" id="A0A370IA82"/>
<dbReference type="PANTHER" id="PTHR35010:SF2">
    <property type="entry name" value="BLL4672 PROTEIN"/>
    <property type="match status" value="1"/>
</dbReference>
<dbReference type="EMBL" id="QQBC01000002">
    <property type="protein sequence ID" value="RDI67625.1"/>
    <property type="molecule type" value="Genomic_DNA"/>
</dbReference>
<dbReference type="CDD" id="cd00093">
    <property type="entry name" value="HTH_XRE"/>
    <property type="match status" value="1"/>
</dbReference>